<gene>
    <name evidence="1" type="primary">Nfu_g_1_016007</name>
</gene>
<evidence type="ECO:0000313" key="1">
    <source>
        <dbReference type="EMBL" id="SBQ99762.1"/>
    </source>
</evidence>
<organism evidence="1">
    <name type="scientific">Nothobranchius kuhntae</name>
    <name type="common">Beira killifish</name>
    <dbReference type="NCBI Taxonomy" id="321403"/>
    <lineage>
        <taxon>Eukaryota</taxon>
        <taxon>Metazoa</taxon>
        <taxon>Chordata</taxon>
        <taxon>Craniata</taxon>
        <taxon>Vertebrata</taxon>
        <taxon>Euteleostomi</taxon>
        <taxon>Actinopterygii</taxon>
        <taxon>Neopterygii</taxon>
        <taxon>Teleostei</taxon>
        <taxon>Neoteleostei</taxon>
        <taxon>Acanthomorphata</taxon>
        <taxon>Ovalentaria</taxon>
        <taxon>Atherinomorphae</taxon>
        <taxon>Cyprinodontiformes</taxon>
        <taxon>Nothobranchiidae</taxon>
        <taxon>Nothobranchius</taxon>
    </lineage>
</organism>
<sequence>FRPLIHLTFCQPERFVYTMSQIAAVTHVIYTVLNKCIRPSSDLRFMTQQTKINTCDSNIMHA</sequence>
<dbReference type="EMBL" id="HAED01013317">
    <property type="protein sequence ID" value="SBQ99762.1"/>
    <property type="molecule type" value="Transcribed_RNA"/>
</dbReference>
<feature type="non-terminal residue" evidence="1">
    <location>
        <position position="1"/>
    </location>
</feature>
<proteinExistence type="predicted"/>
<protein>
    <submittedName>
        <fullName evidence="1">Chromosome undetermined SCAF9096, whole genome shotgun sequence, Uncharacterized protein</fullName>
    </submittedName>
</protein>
<name>A0A1A8IQZ2_NOTKU</name>
<reference evidence="1" key="1">
    <citation type="submission" date="2016-05" db="EMBL/GenBank/DDBJ databases">
        <authorList>
            <person name="Senf B."/>
        </authorList>
    </citation>
    <scope>NUCLEOTIDE SEQUENCE</scope>
    <source>
        <tissue evidence="1">Brain</tissue>
    </source>
</reference>
<reference evidence="1" key="2">
    <citation type="submission" date="2017-09" db="EMBL/GenBank/DDBJ databases">
        <title>The genome of a short-lived fish provides insights into sex chromosome evolution and the genetic control of aging.</title>
        <authorList>
            <person name="Reichwald K."/>
            <person name="Felder M."/>
            <person name="Petzold A."/>
            <person name="Koch P."/>
            <person name="Groth M."/>
            <person name="Platzer M."/>
        </authorList>
    </citation>
    <scope>NUCLEOTIDE SEQUENCE</scope>
    <source>
        <tissue evidence="1">Brain</tissue>
    </source>
</reference>
<feature type="non-terminal residue" evidence="1">
    <location>
        <position position="62"/>
    </location>
</feature>
<accession>A0A1A8IQZ2</accession>
<dbReference type="AlphaFoldDB" id="A0A1A8IQZ2"/>